<comment type="caution">
    <text evidence="2">The sequence shown here is derived from an EMBL/GenBank/DDBJ whole genome shotgun (WGS) entry which is preliminary data.</text>
</comment>
<sequence length="97" mass="10570">MDTSIITEKLSNAFNGPLLEENEFTNVSKSERILSIGSGSFIFVRGITNLFSHPMLALGELALGGFLVHRGVTGQCKVKPMIEQEDAKLDTVYISVP</sequence>
<dbReference type="EMBL" id="WVHS01000005">
    <property type="protein sequence ID" value="MXV17487.1"/>
    <property type="molecule type" value="Genomic_DNA"/>
</dbReference>
<proteinExistence type="predicted"/>
<name>A0A7K1Y3P1_9SPHI</name>
<feature type="domain" description="Inner membrane protein YgaP-like transmembrane" evidence="1">
    <location>
        <begin position="25"/>
        <end position="81"/>
    </location>
</feature>
<accession>A0A7K1Y3P1</accession>
<reference evidence="2 3" key="1">
    <citation type="submission" date="2019-11" db="EMBL/GenBank/DDBJ databases">
        <title>Pedobacter sp. HMF7056 Genome sequencing and assembly.</title>
        <authorList>
            <person name="Kang H."/>
            <person name="Kim H."/>
            <person name="Joh K."/>
        </authorList>
    </citation>
    <scope>NUCLEOTIDE SEQUENCE [LARGE SCALE GENOMIC DNA]</scope>
    <source>
        <strain evidence="2 3">HMF7056</strain>
    </source>
</reference>
<gene>
    <name evidence="2" type="ORF">GS398_19465</name>
</gene>
<dbReference type="AlphaFoldDB" id="A0A7K1Y3P1"/>
<evidence type="ECO:0000259" key="1">
    <source>
        <dbReference type="Pfam" id="PF11127"/>
    </source>
</evidence>
<dbReference type="Pfam" id="PF11127">
    <property type="entry name" value="YgaP-like_TM"/>
    <property type="match status" value="1"/>
</dbReference>
<keyword evidence="3" id="KW-1185">Reference proteome</keyword>
<organism evidence="2 3">
    <name type="scientific">Hufsiella ginkgonis</name>
    <dbReference type="NCBI Taxonomy" id="2695274"/>
    <lineage>
        <taxon>Bacteria</taxon>
        <taxon>Pseudomonadati</taxon>
        <taxon>Bacteroidota</taxon>
        <taxon>Sphingobacteriia</taxon>
        <taxon>Sphingobacteriales</taxon>
        <taxon>Sphingobacteriaceae</taxon>
        <taxon>Hufsiella</taxon>
    </lineage>
</organism>
<evidence type="ECO:0000313" key="3">
    <source>
        <dbReference type="Proteomes" id="UP000451233"/>
    </source>
</evidence>
<evidence type="ECO:0000313" key="2">
    <source>
        <dbReference type="EMBL" id="MXV17487.1"/>
    </source>
</evidence>
<dbReference type="RefSeq" id="WP_160908490.1">
    <property type="nucleotide sequence ID" value="NZ_WVHS01000005.1"/>
</dbReference>
<dbReference type="InterPro" id="IPR021309">
    <property type="entry name" value="YgaP-like_TM"/>
</dbReference>
<dbReference type="Proteomes" id="UP000451233">
    <property type="component" value="Unassembled WGS sequence"/>
</dbReference>
<protein>
    <submittedName>
        <fullName evidence="2">DUF2892 domain-containing protein</fullName>
    </submittedName>
</protein>